<feature type="non-terminal residue" evidence="3">
    <location>
        <position position="354"/>
    </location>
</feature>
<accession>A0AA88I561</accession>
<dbReference type="AlphaFoldDB" id="A0AA88I561"/>
<organism evidence="3 4">
    <name type="scientific">Artemia franciscana</name>
    <name type="common">Brine shrimp</name>
    <name type="synonym">Artemia sanfranciscana</name>
    <dbReference type="NCBI Taxonomy" id="6661"/>
    <lineage>
        <taxon>Eukaryota</taxon>
        <taxon>Metazoa</taxon>
        <taxon>Ecdysozoa</taxon>
        <taxon>Arthropoda</taxon>
        <taxon>Crustacea</taxon>
        <taxon>Branchiopoda</taxon>
        <taxon>Anostraca</taxon>
        <taxon>Artemiidae</taxon>
        <taxon>Artemia</taxon>
    </lineage>
</organism>
<evidence type="ECO:0000256" key="1">
    <source>
        <dbReference type="SAM" id="Coils"/>
    </source>
</evidence>
<proteinExistence type="predicted"/>
<keyword evidence="1" id="KW-0175">Coiled coil</keyword>
<dbReference type="EMBL" id="JAVRJZ010000005">
    <property type="protein sequence ID" value="KAK2722993.1"/>
    <property type="molecule type" value="Genomic_DNA"/>
</dbReference>
<feature type="region of interest" description="Disordered" evidence="2">
    <location>
        <begin position="1"/>
        <end position="24"/>
    </location>
</feature>
<gene>
    <name evidence="3" type="ORF">QYM36_003256</name>
</gene>
<protein>
    <submittedName>
        <fullName evidence="3">Uncharacterized protein</fullName>
    </submittedName>
</protein>
<keyword evidence="4" id="KW-1185">Reference proteome</keyword>
<feature type="coiled-coil region" evidence="1">
    <location>
        <begin position="146"/>
        <end position="254"/>
    </location>
</feature>
<name>A0AA88I561_ARTSF</name>
<dbReference type="Proteomes" id="UP001187531">
    <property type="component" value="Unassembled WGS sequence"/>
</dbReference>
<evidence type="ECO:0000256" key="2">
    <source>
        <dbReference type="SAM" id="MobiDB-lite"/>
    </source>
</evidence>
<comment type="caution">
    <text evidence="3">The sequence shown here is derived from an EMBL/GenBank/DDBJ whole genome shotgun (WGS) entry which is preliminary data.</text>
</comment>
<evidence type="ECO:0000313" key="3">
    <source>
        <dbReference type="EMBL" id="KAK2722993.1"/>
    </source>
</evidence>
<feature type="coiled-coil region" evidence="1">
    <location>
        <begin position="33"/>
        <end position="74"/>
    </location>
</feature>
<sequence length="354" mass="40949">KSRRLSLADGSNSEISRESGVHSQSLSQFEILNSTLQSNIRKLRESNFELQRKLDEKEEELAEQAKNSDRLLSQIRQDLSHWRQKYAALLQDRQEDKVDLQTIKTRENEALNKEKTNLESMRTDDGFKIEELITKLKEERESRTPVTDLEKEYKKMKDELDLIRKVAAHREKRFKAYREETENKLADLQGRRNELEEKLSSNENMVSLKTKEMKLLQDSIKKLQEENNKLQNGVFSLQRQLNQYQNQAETRQEELELSNLVALKAQCSADELSTIVDVVKCLLQGEEASLEKLLLPLEAAYLRQDPIDCLKALLVSGQCLSEISKSLSYLRTVVSEQYGKKVGKQASNVTCIQQ</sequence>
<reference evidence="3" key="1">
    <citation type="submission" date="2023-07" db="EMBL/GenBank/DDBJ databases">
        <title>Chromosome-level genome assembly of Artemia franciscana.</title>
        <authorList>
            <person name="Jo E."/>
        </authorList>
    </citation>
    <scope>NUCLEOTIDE SEQUENCE</scope>
    <source>
        <tissue evidence="3">Whole body</tissue>
    </source>
</reference>
<evidence type="ECO:0000313" key="4">
    <source>
        <dbReference type="Proteomes" id="UP001187531"/>
    </source>
</evidence>